<dbReference type="GO" id="GO:0016757">
    <property type="term" value="F:glycosyltransferase activity"/>
    <property type="evidence" value="ECO:0007669"/>
    <property type="project" value="UniProtKB-UniRule"/>
</dbReference>
<name>A0A016VNL4_9BILA</name>
<dbReference type="AlphaFoldDB" id="A0A016VNL4"/>
<dbReference type="Pfam" id="PF01697">
    <property type="entry name" value="Glyco_transf_92"/>
    <property type="match status" value="1"/>
</dbReference>
<accession>A0A016VNL4</accession>
<evidence type="ECO:0000256" key="5">
    <source>
        <dbReference type="ARBA" id="ARBA00022692"/>
    </source>
</evidence>
<keyword evidence="3 8" id="KW-0328">Glycosyltransferase</keyword>
<evidence type="ECO:0000256" key="3">
    <source>
        <dbReference type="ARBA" id="ARBA00022676"/>
    </source>
</evidence>
<dbReference type="GO" id="GO:0005737">
    <property type="term" value="C:cytoplasm"/>
    <property type="evidence" value="ECO:0007669"/>
    <property type="project" value="TreeGrafter"/>
</dbReference>
<dbReference type="EMBL" id="JARK01001342">
    <property type="protein sequence ID" value="EYC29174.1"/>
    <property type="molecule type" value="Genomic_DNA"/>
</dbReference>
<dbReference type="Proteomes" id="UP000024635">
    <property type="component" value="Unassembled WGS sequence"/>
</dbReference>
<reference evidence="10" key="1">
    <citation type="journal article" date="2015" name="Nat. Genet.">
        <title>The genome and transcriptome of the zoonotic hookworm Ancylostoma ceylanicum identify infection-specific gene families.</title>
        <authorList>
            <person name="Schwarz E.M."/>
            <person name="Hu Y."/>
            <person name="Antoshechkin I."/>
            <person name="Miller M.M."/>
            <person name="Sternberg P.W."/>
            <person name="Aroian R.V."/>
        </authorList>
    </citation>
    <scope>NUCLEOTIDE SEQUENCE</scope>
    <source>
        <strain evidence="10">HY135</strain>
    </source>
</reference>
<evidence type="ECO:0000256" key="4">
    <source>
        <dbReference type="ARBA" id="ARBA00022679"/>
    </source>
</evidence>
<dbReference type="GO" id="GO:0016020">
    <property type="term" value="C:membrane"/>
    <property type="evidence" value="ECO:0007669"/>
    <property type="project" value="UniProtKB-SubCell"/>
</dbReference>
<dbReference type="InterPro" id="IPR008166">
    <property type="entry name" value="Glyco_transf_92"/>
</dbReference>
<evidence type="ECO:0000313" key="9">
    <source>
        <dbReference type="EMBL" id="EYC29174.1"/>
    </source>
</evidence>
<evidence type="ECO:0000313" key="10">
    <source>
        <dbReference type="Proteomes" id="UP000024635"/>
    </source>
</evidence>
<dbReference type="EC" id="2.4.1.-" evidence="8"/>
<keyword evidence="10" id="KW-1185">Reference proteome</keyword>
<comment type="caution">
    <text evidence="9">The sequence shown here is derived from an EMBL/GenBank/DDBJ whole genome shotgun (WGS) entry which is preliminary data.</text>
</comment>
<proteinExistence type="inferred from homology"/>
<keyword evidence="6" id="KW-1133">Transmembrane helix</keyword>
<evidence type="ECO:0000256" key="1">
    <source>
        <dbReference type="ARBA" id="ARBA00004167"/>
    </source>
</evidence>
<evidence type="ECO:0000256" key="8">
    <source>
        <dbReference type="RuleBase" id="RU366017"/>
    </source>
</evidence>
<evidence type="ECO:0000256" key="6">
    <source>
        <dbReference type="ARBA" id="ARBA00022989"/>
    </source>
</evidence>
<evidence type="ECO:0000256" key="7">
    <source>
        <dbReference type="ARBA" id="ARBA00023136"/>
    </source>
</evidence>
<dbReference type="OrthoDB" id="2526284at2759"/>
<evidence type="ECO:0000256" key="2">
    <source>
        <dbReference type="ARBA" id="ARBA00007647"/>
    </source>
</evidence>
<keyword evidence="4 8" id="KW-0808">Transferase</keyword>
<comment type="subcellular location">
    <subcellularLocation>
        <location evidence="1">Membrane</location>
        <topology evidence="1">Single-pass membrane protein</topology>
    </subcellularLocation>
</comment>
<protein>
    <recommendedName>
        <fullName evidence="8">Glycosyltransferase family 92 protein</fullName>
        <ecNumber evidence="8">2.4.1.-</ecNumber>
    </recommendedName>
</protein>
<dbReference type="PANTHER" id="PTHR21461">
    <property type="entry name" value="GLYCOSYLTRANSFERASE FAMILY 92 PROTEIN"/>
    <property type="match status" value="1"/>
</dbReference>
<organism evidence="9 10">
    <name type="scientific">Ancylostoma ceylanicum</name>
    <dbReference type="NCBI Taxonomy" id="53326"/>
    <lineage>
        <taxon>Eukaryota</taxon>
        <taxon>Metazoa</taxon>
        <taxon>Ecdysozoa</taxon>
        <taxon>Nematoda</taxon>
        <taxon>Chromadorea</taxon>
        <taxon>Rhabditida</taxon>
        <taxon>Rhabditina</taxon>
        <taxon>Rhabditomorpha</taxon>
        <taxon>Strongyloidea</taxon>
        <taxon>Ancylostomatidae</taxon>
        <taxon>Ancylostomatinae</taxon>
        <taxon>Ancylostoma</taxon>
    </lineage>
</organism>
<keyword evidence="5" id="KW-0812">Transmembrane</keyword>
<gene>
    <name evidence="9" type="primary">Acey_s0006.g2824</name>
    <name evidence="9" type="ORF">Y032_0006g2824</name>
</gene>
<comment type="similarity">
    <text evidence="2 8">Belongs to the glycosyltransferase 92 family.</text>
</comment>
<keyword evidence="7" id="KW-0472">Membrane</keyword>
<dbReference type="PANTHER" id="PTHR21461:SF40">
    <property type="entry name" value="GLYCOSYLTRANSFERASE FAMILY 92 PROTEIN"/>
    <property type="match status" value="1"/>
</dbReference>
<sequence>MALEKSEQKGVVILCMTTMMLLFSYKKDVENSEFMECLNQMSSGHSHVRRTIEQCVPHHELLEEQMKRQTGKAALNRTAMSLLAAYNYGRYAIVTVEAQGWYGREVYCRYLDANLRETEPAIRTVVFPEFIVYCCGLERAAHMSITQTVDEAVVLTAPVMQNQERHYKYDVSLCLAPIYGKNSVWLLLAEMIEYYKLQGIEHFFLYVKDMEAYSKRLLDDYVNSGDAEVVYFKSHDNRNDKLWQLVGVEDCLYKNRNFSRFLLFGDLDERLTPVGNITVAEFISSTPVQQLKPACWYGSSRLPKIAVETNRLFSPEIIQFF</sequence>